<evidence type="ECO:0000313" key="2">
    <source>
        <dbReference type="EMBL" id="KAJ3423334.1"/>
    </source>
</evidence>
<dbReference type="EMBL" id="JANTQA010000076">
    <property type="protein sequence ID" value="KAJ3423334.1"/>
    <property type="molecule type" value="Genomic_DNA"/>
</dbReference>
<proteinExistence type="predicted"/>
<gene>
    <name evidence="2" type="ORF">M0812_29862</name>
</gene>
<evidence type="ECO:0000313" key="3">
    <source>
        <dbReference type="Proteomes" id="UP001146793"/>
    </source>
</evidence>
<name>A0AAV7Y3V0_9EUKA</name>
<feature type="region of interest" description="Disordered" evidence="1">
    <location>
        <begin position="1"/>
        <end position="63"/>
    </location>
</feature>
<protein>
    <submittedName>
        <fullName evidence="2">Pleckstrin homology domain-containing family f member</fullName>
    </submittedName>
</protein>
<organism evidence="2 3">
    <name type="scientific">Anaeramoeba flamelloides</name>
    <dbReference type="NCBI Taxonomy" id="1746091"/>
    <lineage>
        <taxon>Eukaryota</taxon>
        <taxon>Metamonada</taxon>
        <taxon>Anaeramoebidae</taxon>
        <taxon>Anaeramoeba</taxon>
    </lineage>
</organism>
<evidence type="ECO:0000256" key="1">
    <source>
        <dbReference type="SAM" id="MobiDB-lite"/>
    </source>
</evidence>
<comment type="caution">
    <text evidence="2">The sequence shown here is derived from an EMBL/GenBank/DDBJ whole genome shotgun (WGS) entry which is preliminary data.</text>
</comment>
<accession>A0AAV7Y3V0</accession>
<reference evidence="2" key="1">
    <citation type="submission" date="2022-08" db="EMBL/GenBank/DDBJ databases">
        <title>Novel sulphate-reducing endosymbionts in the free-living metamonad Anaeramoeba.</title>
        <authorList>
            <person name="Jerlstrom-Hultqvist J."/>
            <person name="Cepicka I."/>
            <person name="Gallot-Lavallee L."/>
            <person name="Salas-Leiva D."/>
            <person name="Curtis B.A."/>
            <person name="Zahonova K."/>
            <person name="Pipaliya S."/>
            <person name="Dacks J."/>
            <person name="Roger A.J."/>
        </authorList>
    </citation>
    <scope>NUCLEOTIDE SEQUENCE</scope>
    <source>
        <strain evidence="2">Busselton2</strain>
    </source>
</reference>
<sequence length="205" mass="24086">MNTFTNGDLEKENNKNKLNIKNNNDNDLDINNNNVLDNNNNNNNNNDNDNDNGNIEKMNSNNNNKQNNNKCYLILFENKQFINLFFKNYSIKYQNFLKKSIEKKPNLICKIIVDCIIDFLKINTINYLISKKIINILVLLPQIEENKLQKILIKIPFKSLKSKNGFLTLKEKNVLNLNDENNSIDKILDNLINLDFLKNEKIYKK</sequence>
<feature type="compositionally biased region" description="Low complexity" evidence="1">
    <location>
        <begin position="16"/>
        <end position="63"/>
    </location>
</feature>
<dbReference type="Proteomes" id="UP001146793">
    <property type="component" value="Unassembled WGS sequence"/>
</dbReference>
<dbReference type="AlphaFoldDB" id="A0AAV7Y3V0"/>